<sequence>TRDACLLLGSGEEGWACAVEGEKRMAGNSGLNATVDAIQTGEKAVTVRSLGV</sequence>
<name>A0A699WQK9_TANCI</name>
<accession>A0A699WQK9</accession>
<comment type="caution">
    <text evidence="1">The sequence shown here is derived from an EMBL/GenBank/DDBJ whole genome shotgun (WGS) entry which is preliminary data.</text>
</comment>
<reference evidence="1" key="1">
    <citation type="journal article" date="2019" name="Sci. Rep.">
        <title>Draft genome of Tanacetum cinerariifolium, the natural source of mosquito coil.</title>
        <authorList>
            <person name="Yamashiro T."/>
            <person name="Shiraishi A."/>
            <person name="Satake H."/>
            <person name="Nakayama K."/>
        </authorList>
    </citation>
    <scope>NUCLEOTIDE SEQUENCE</scope>
</reference>
<protein>
    <submittedName>
        <fullName evidence="1">Uncharacterized protein</fullName>
    </submittedName>
</protein>
<feature type="non-terminal residue" evidence="1">
    <location>
        <position position="1"/>
    </location>
</feature>
<organism evidence="1">
    <name type="scientific">Tanacetum cinerariifolium</name>
    <name type="common">Dalmatian daisy</name>
    <name type="synonym">Chrysanthemum cinerariifolium</name>
    <dbReference type="NCBI Taxonomy" id="118510"/>
    <lineage>
        <taxon>Eukaryota</taxon>
        <taxon>Viridiplantae</taxon>
        <taxon>Streptophyta</taxon>
        <taxon>Embryophyta</taxon>
        <taxon>Tracheophyta</taxon>
        <taxon>Spermatophyta</taxon>
        <taxon>Magnoliopsida</taxon>
        <taxon>eudicotyledons</taxon>
        <taxon>Gunneridae</taxon>
        <taxon>Pentapetalae</taxon>
        <taxon>asterids</taxon>
        <taxon>campanulids</taxon>
        <taxon>Asterales</taxon>
        <taxon>Asteraceae</taxon>
        <taxon>Asteroideae</taxon>
        <taxon>Anthemideae</taxon>
        <taxon>Anthemidinae</taxon>
        <taxon>Tanacetum</taxon>
    </lineage>
</organism>
<dbReference type="AlphaFoldDB" id="A0A699WQK9"/>
<gene>
    <name evidence="1" type="ORF">Tci_918723</name>
</gene>
<proteinExistence type="predicted"/>
<dbReference type="EMBL" id="BKCJ011682596">
    <property type="protein sequence ID" value="GFD46754.1"/>
    <property type="molecule type" value="Genomic_DNA"/>
</dbReference>
<evidence type="ECO:0000313" key="1">
    <source>
        <dbReference type="EMBL" id="GFD46754.1"/>
    </source>
</evidence>